<gene>
    <name evidence="3" type="ORF">BJY01DRAFT_256925</name>
</gene>
<evidence type="ECO:0000313" key="3">
    <source>
        <dbReference type="EMBL" id="KAL2841878.1"/>
    </source>
</evidence>
<dbReference type="PANTHER" id="PTHR43695:SF2">
    <property type="entry name" value="PUTATIVE (AFU_ORTHOLOGUE AFUA_2G17250)-RELATED"/>
    <property type="match status" value="1"/>
</dbReference>
<evidence type="ECO:0000256" key="1">
    <source>
        <dbReference type="SAM" id="SignalP"/>
    </source>
</evidence>
<feature type="chain" id="PRO_5046935526" evidence="1">
    <location>
        <begin position="19"/>
        <end position="248"/>
    </location>
</feature>
<protein>
    <submittedName>
        <fullName evidence="3">SGNH hydrolase-type esterase domain-containing protein</fullName>
    </submittedName>
</protein>
<dbReference type="Gene3D" id="3.40.50.1110">
    <property type="entry name" value="SGNH hydrolase"/>
    <property type="match status" value="1"/>
</dbReference>
<accession>A0ABR4JPC4</accession>
<comment type="caution">
    <text evidence="3">The sequence shown here is derived from an EMBL/GenBank/DDBJ whole genome shotgun (WGS) entry which is preliminary data.</text>
</comment>
<dbReference type="GO" id="GO:0016787">
    <property type="term" value="F:hydrolase activity"/>
    <property type="evidence" value="ECO:0007669"/>
    <property type="project" value="UniProtKB-KW"/>
</dbReference>
<feature type="domain" description="SGNH hydrolase-type esterase" evidence="2">
    <location>
        <begin position="34"/>
        <end position="206"/>
    </location>
</feature>
<name>A0ABR4JPC4_9EURO</name>
<dbReference type="SUPFAM" id="SSF52266">
    <property type="entry name" value="SGNH hydrolase"/>
    <property type="match status" value="1"/>
</dbReference>
<dbReference type="CDD" id="cd01821">
    <property type="entry name" value="Rhamnogalacturan_acetylesterase_like"/>
    <property type="match status" value="1"/>
</dbReference>
<sequence>MLSSYLLPALALMSTARAKPRPVRDLPPAFFLAGDSTTAPDGGWGDAFVASLTGRSTGTNFGHSGATTSSFRSGGDWDELLTAVESHKDKYRPIVTIQFGHNDQKTEEGLAVFVENLVQFDEDVRAAGGEPIFLTSLSRRNYLDDGTVKQDLGNVVNLTIEAAEQTGARWANLNEASREYLNAIGEEDAMTYNLSEDDHTHLNDAGGVVFAGVVAQLLKGLEPSFDPYIEVDAELVAALEAGEYYYPA</sequence>
<dbReference type="InterPro" id="IPR037459">
    <property type="entry name" value="RhgT-like"/>
</dbReference>
<dbReference type="InterPro" id="IPR013830">
    <property type="entry name" value="SGNH_hydro"/>
</dbReference>
<dbReference type="EMBL" id="JBFXLU010000105">
    <property type="protein sequence ID" value="KAL2841878.1"/>
    <property type="molecule type" value="Genomic_DNA"/>
</dbReference>
<evidence type="ECO:0000313" key="4">
    <source>
        <dbReference type="Proteomes" id="UP001610446"/>
    </source>
</evidence>
<dbReference type="InterPro" id="IPR036514">
    <property type="entry name" value="SGNH_hydro_sf"/>
</dbReference>
<evidence type="ECO:0000259" key="2">
    <source>
        <dbReference type="Pfam" id="PF13472"/>
    </source>
</evidence>
<organism evidence="3 4">
    <name type="scientific">Aspergillus pseudoustus</name>
    <dbReference type="NCBI Taxonomy" id="1810923"/>
    <lineage>
        <taxon>Eukaryota</taxon>
        <taxon>Fungi</taxon>
        <taxon>Dikarya</taxon>
        <taxon>Ascomycota</taxon>
        <taxon>Pezizomycotina</taxon>
        <taxon>Eurotiomycetes</taxon>
        <taxon>Eurotiomycetidae</taxon>
        <taxon>Eurotiales</taxon>
        <taxon>Aspergillaceae</taxon>
        <taxon>Aspergillus</taxon>
        <taxon>Aspergillus subgen. Nidulantes</taxon>
    </lineage>
</organism>
<proteinExistence type="predicted"/>
<feature type="signal peptide" evidence="1">
    <location>
        <begin position="1"/>
        <end position="18"/>
    </location>
</feature>
<dbReference type="Proteomes" id="UP001610446">
    <property type="component" value="Unassembled WGS sequence"/>
</dbReference>
<keyword evidence="1" id="KW-0732">Signal</keyword>
<reference evidence="3 4" key="1">
    <citation type="submission" date="2024-07" db="EMBL/GenBank/DDBJ databases">
        <title>Section-level genome sequencing and comparative genomics of Aspergillus sections Usti and Cavernicolus.</title>
        <authorList>
            <consortium name="Lawrence Berkeley National Laboratory"/>
            <person name="Nybo J.L."/>
            <person name="Vesth T.C."/>
            <person name="Theobald S."/>
            <person name="Frisvad J.C."/>
            <person name="Larsen T.O."/>
            <person name="Kjaerboelling I."/>
            <person name="Rothschild-Mancinelli K."/>
            <person name="Lyhne E.K."/>
            <person name="Kogle M.E."/>
            <person name="Barry K."/>
            <person name="Clum A."/>
            <person name="Na H."/>
            <person name="Ledsgaard L."/>
            <person name="Lin J."/>
            <person name="Lipzen A."/>
            <person name="Kuo A."/>
            <person name="Riley R."/>
            <person name="Mondo S."/>
            <person name="Labutti K."/>
            <person name="Haridas S."/>
            <person name="Pangalinan J."/>
            <person name="Salamov A.A."/>
            <person name="Simmons B.A."/>
            <person name="Magnuson J.K."/>
            <person name="Chen J."/>
            <person name="Drula E."/>
            <person name="Henrissat B."/>
            <person name="Wiebenga A."/>
            <person name="Lubbers R.J."/>
            <person name="Gomes A.C."/>
            <person name="Makela M.R."/>
            <person name="Stajich J."/>
            <person name="Grigoriev I.V."/>
            <person name="Mortensen U.H."/>
            <person name="De Vries R.P."/>
            <person name="Baker S.E."/>
            <person name="Andersen M.R."/>
        </authorList>
    </citation>
    <scope>NUCLEOTIDE SEQUENCE [LARGE SCALE GENOMIC DNA]</scope>
    <source>
        <strain evidence="3 4">CBS 123904</strain>
    </source>
</reference>
<keyword evidence="4" id="KW-1185">Reference proteome</keyword>
<dbReference type="Pfam" id="PF13472">
    <property type="entry name" value="Lipase_GDSL_2"/>
    <property type="match status" value="1"/>
</dbReference>
<dbReference type="PANTHER" id="PTHR43695">
    <property type="entry name" value="PUTATIVE (AFU_ORTHOLOGUE AFUA_2G17250)-RELATED"/>
    <property type="match status" value="1"/>
</dbReference>
<keyword evidence="3" id="KW-0378">Hydrolase</keyword>